<comment type="caution">
    <text evidence="5">The sequence shown here is derived from an EMBL/GenBank/DDBJ whole genome shotgun (WGS) entry which is preliminary data.</text>
</comment>
<organism evidence="5 6">
    <name type="scientific">Salipiger pallidus</name>
    <dbReference type="NCBI Taxonomy" id="1775170"/>
    <lineage>
        <taxon>Bacteria</taxon>
        <taxon>Pseudomonadati</taxon>
        <taxon>Pseudomonadota</taxon>
        <taxon>Alphaproteobacteria</taxon>
        <taxon>Rhodobacterales</taxon>
        <taxon>Roseobacteraceae</taxon>
        <taxon>Salipiger</taxon>
    </lineage>
</organism>
<dbReference type="Gene3D" id="3.40.1190.20">
    <property type="match status" value="1"/>
</dbReference>
<evidence type="ECO:0000259" key="4">
    <source>
        <dbReference type="Pfam" id="PF00294"/>
    </source>
</evidence>
<keyword evidence="2 5" id="KW-0418">Kinase</keyword>
<reference evidence="5" key="2">
    <citation type="submission" date="2020-09" db="EMBL/GenBank/DDBJ databases">
        <authorList>
            <person name="Sun Q."/>
            <person name="Zhou Y."/>
        </authorList>
    </citation>
    <scope>NUCLEOTIDE SEQUENCE</scope>
    <source>
        <strain evidence="5">CGMCC 1.15762</strain>
    </source>
</reference>
<dbReference type="GO" id="GO:0006796">
    <property type="term" value="P:phosphate-containing compound metabolic process"/>
    <property type="evidence" value="ECO:0007669"/>
    <property type="project" value="UniProtKB-ARBA"/>
</dbReference>
<evidence type="ECO:0000313" key="6">
    <source>
        <dbReference type="Proteomes" id="UP000617145"/>
    </source>
</evidence>
<proteinExistence type="predicted"/>
<feature type="region of interest" description="Disordered" evidence="3">
    <location>
        <begin position="316"/>
        <end position="346"/>
    </location>
</feature>
<reference evidence="5" key="1">
    <citation type="journal article" date="2014" name="Int. J. Syst. Evol. Microbiol.">
        <title>Complete genome sequence of Corynebacterium casei LMG S-19264T (=DSM 44701T), isolated from a smear-ripened cheese.</title>
        <authorList>
            <consortium name="US DOE Joint Genome Institute (JGI-PGF)"/>
            <person name="Walter F."/>
            <person name="Albersmeier A."/>
            <person name="Kalinowski J."/>
            <person name="Ruckert C."/>
        </authorList>
    </citation>
    <scope>NUCLEOTIDE SEQUENCE</scope>
    <source>
        <strain evidence="5">CGMCC 1.15762</strain>
    </source>
</reference>
<feature type="domain" description="Carbohydrate kinase PfkB" evidence="4">
    <location>
        <begin position="33"/>
        <end position="298"/>
    </location>
</feature>
<dbReference type="GO" id="GO:0005829">
    <property type="term" value="C:cytosol"/>
    <property type="evidence" value="ECO:0007669"/>
    <property type="project" value="TreeGrafter"/>
</dbReference>
<dbReference type="InterPro" id="IPR002139">
    <property type="entry name" value="Ribo/fructo_kinase"/>
</dbReference>
<dbReference type="Proteomes" id="UP000617145">
    <property type="component" value="Unassembled WGS sequence"/>
</dbReference>
<dbReference type="InterPro" id="IPR029056">
    <property type="entry name" value="Ribokinase-like"/>
</dbReference>
<dbReference type="EMBL" id="BMJV01000010">
    <property type="protein sequence ID" value="GGG84160.1"/>
    <property type="molecule type" value="Genomic_DNA"/>
</dbReference>
<keyword evidence="1" id="KW-0808">Transferase</keyword>
<accession>A0A8J2ZNI9</accession>
<evidence type="ECO:0000256" key="3">
    <source>
        <dbReference type="SAM" id="MobiDB-lite"/>
    </source>
</evidence>
<dbReference type="Pfam" id="PF00294">
    <property type="entry name" value="PfkB"/>
    <property type="match status" value="1"/>
</dbReference>
<dbReference type="InterPro" id="IPR011611">
    <property type="entry name" value="PfkB_dom"/>
</dbReference>
<dbReference type="AlphaFoldDB" id="A0A8J2ZNI9"/>
<dbReference type="PANTHER" id="PTHR10584">
    <property type="entry name" value="SUGAR KINASE"/>
    <property type="match status" value="1"/>
</dbReference>
<sequence>MTFDYTALGFHTFDALVRPVNDIPPAGGTYFVDDFALALSGAAGSAAVVAAKHGLKVQAVGGVGNDLMGDWVLRRFADFGVDTAMMQRCDGVATSSSVVTTRPDGQRPALHKLGATGAFFVGDDQLDQVLDTKILHVGGVGLMDAMDKARNAEIMAEAKRRGITTTLDVFASTRDDFARIKPLLPHTDYFMPSEEEAAALSGLTDHEDIAQFLLDQGAGAVILTLGANGAMYRDTTGARIDIPAYRIDMICSCGCGDCFNAGFATGLHLRWDLAGCIRIAQASSAQNATGLGSQAGITTLDGTLKFMETTPLRVYAEGDTNGRSDETSTLLPGPEDPPARRAARSG</sequence>
<gene>
    <name evidence="5" type="ORF">GCM10011415_37790</name>
</gene>
<protein>
    <submittedName>
        <fullName evidence="5">Kinase</fullName>
    </submittedName>
</protein>
<name>A0A8J2ZNI9_9RHOB</name>
<dbReference type="RefSeq" id="WP_188791850.1">
    <property type="nucleotide sequence ID" value="NZ_BMJV01000010.1"/>
</dbReference>
<dbReference type="SUPFAM" id="SSF53613">
    <property type="entry name" value="Ribokinase-like"/>
    <property type="match status" value="1"/>
</dbReference>
<dbReference type="GO" id="GO:0016301">
    <property type="term" value="F:kinase activity"/>
    <property type="evidence" value="ECO:0007669"/>
    <property type="project" value="UniProtKB-KW"/>
</dbReference>
<dbReference type="PANTHER" id="PTHR10584:SF166">
    <property type="entry name" value="RIBOKINASE"/>
    <property type="match status" value="1"/>
</dbReference>
<keyword evidence="6" id="KW-1185">Reference proteome</keyword>
<evidence type="ECO:0000256" key="1">
    <source>
        <dbReference type="ARBA" id="ARBA00022679"/>
    </source>
</evidence>
<dbReference type="PRINTS" id="PR00990">
    <property type="entry name" value="RIBOKINASE"/>
</dbReference>
<evidence type="ECO:0000313" key="5">
    <source>
        <dbReference type="EMBL" id="GGG84160.1"/>
    </source>
</evidence>
<evidence type="ECO:0000256" key="2">
    <source>
        <dbReference type="ARBA" id="ARBA00022777"/>
    </source>
</evidence>